<organism evidence="2">
    <name type="scientific">Amphimedon queenslandica</name>
    <name type="common">Sponge</name>
    <dbReference type="NCBI Taxonomy" id="400682"/>
    <lineage>
        <taxon>Eukaryota</taxon>
        <taxon>Metazoa</taxon>
        <taxon>Porifera</taxon>
        <taxon>Demospongiae</taxon>
        <taxon>Heteroscleromorpha</taxon>
        <taxon>Haplosclerida</taxon>
        <taxon>Niphatidae</taxon>
        <taxon>Amphimedon</taxon>
    </lineage>
</organism>
<dbReference type="Pfam" id="PF13837">
    <property type="entry name" value="Myb_DNA-bind_4"/>
    <property type="match status" value="1"/>
</dbReference>
<reference evidence="2" key="1">
    <citation type="submission" date="2017-05" db="UniProtKB">
        <authorList>
            <consortium name="EnsemblMetazoa"/>
        </authorList>
    </citation>
    <scope>IDENTIFICATION</scope>
</reference>
<proteinExistence type="predicted"/>
<dbReference type="AlphaFoldDB" id="A0A1X7UK71"/>
<dbReference type="PANTHER" id="PTHR47595">
    <property type="entry name" value="HEAT SHOCK 70 KDA PROTEIN 14"/>
    <property type="match status" value="1"/>
</dbReference>
<accession>A0A1X7UK71</accession>
<dbReference type="InterPro" id="IPR044822">
    <property type="entry name" value="Myb_DNA-bind_4"/>
</dbReference>
<dbReference type="EnsemblMetazoa" id="Aqu2.1.28375_001">
    <property type="protein sequence ID" value="Aqu2.1.28375_001"/>
    <property type="gene ID" value="Aqu2.1.28375"/>
</dbReference>
<dbReference type="eggNOG" id="KOG1721">
    <property type="taxonomic scope" value="Eukaryota"/>
</dbReference>
<dbReference type="OMA" id="DFMNDAS"/>
<sequence length="210" mass="23526">MAERLNEPSQPRNSWTDKETVELICLWSDDIIQEELEGPRNKLVFEKISKSLNNKGYKGTTGQCRDKIKKLKKDYRKVKENNNVTGTKRKTCKFFEELDAILSVKPATSPSICISSEQGIVTNEDELCEGDTEELLDESDESLTDNPVEPGAIGNISSPSSSVSDTSSVIMKHRCDYSETSKTCNEARKKFGASYWQIYGWPKGVGIQVS</sequence>
<feature type="domain" description="Myb/SANT-like DNA-binding" evidence="1">
    <location>
        <begin position="12"/>
        <end position="101"/>
    </location>
</feature>
<dbReference type="OrthoDB" id="691673at2759"/>
<dbReference type="Gene3D" id="1.10.10.60">
    <property type="entry name" value="Homeodomain-like"/>
    <property type="match status" value="1"/>
</dbReference>
<dbReference type="InParanoid" id="A0A1X7UK71"/>
<evidence type="ECO:0000259" key="1">
    <source>
        <dbReference type="Pfam" id="PF13837"/>
    </source>
</evidence>
<dbReference type="PANTHER" id="PTHR47595:SF1">
    <property type="entry name" value="MYB_SANT-LIKE DNA-BINDING DOMAIN-CONTAINING PROTEIN"/>
    <property type="match status" value="1"/>
</dbReference>
<evidence type="ECO:0000313" key="2">
    <source>
        <dbReference type="EnsemblMetazoa" id="Aqu2.1.28375_001"/>
    </source>
</evidence>
<name>A0A1X7UK71_AMPQE</name>
<protein>
    <recommendedName>
        <fullName evidence="1">Myb/SANT-like DNA-binding domain-containing protein</fullName>
    </recommendedName>
</protein>